<gene>
    <name evidence="2" type="ORF">ARALYDRAFT_892797</name>
</gene>
<organism evidence="3">
    <name type="scientific">Arabidopsis lyrata subsp. lyrata</name>
    <name type="common">Lyre-leaved rock-cress</name>
    <dbReference type="NCBI Taxonomy" id="81972"/>
    <lineage>
        <taxon>Eukaryota</taxon>
        <taxon>Viridiplantae</taxon>
        <taxon>Streptophyta</taxon>
        <taxon>Embryophyta</taxon>
        <taxon>Tracheophyta</taxon>
        <taxon>Spermatophyta</taxon>
        <taxon>Magnoliopsida</taxon>
        <taxon>eudicotyledons</taxon>
        <taxon>Gunneridae</taxon>
        <taxon>Pentapetalae</taxon>
        <taxon>rosids</taxon>
        <taxon>malvids</taxon>
        <taxon>Brassicales</taxon>
        <taxon>Brassicaceae</taxon>
        <taxon>Camelineae</taxon>
        <taxon>Arabidopsis</taxon>
    </lineage>
</organism>
<keyword evidence="1" id="KW-0472">Membrane</keyword>
<keyword evidence="3" id="KW-1185">Reference proteome</keyword>
<proteinExistence type="predicted"/>
<reference evidence="3" key="1">
    <citation type="journal article" date="2011" name="Nat. Genet.">
        <title>The Arabidopsis lyrata genome sequence and the basis of rapid genome size change.</title>
        <authorList>
            <person name="Hu T.T."/>
            <person name="Pattyn P."/>
            <person name="Bakker E.G."/>
            <person name="Cao J."/>
            <person name="Cheng J.-F."/>
            <person name="Clark R.M."/>
            <person name="Fahlgren N."/>
            <person name="Fawcett J.A."/>
            <person name="Grimwood J."/>
            <person name="Gundlach H."/>
            <person name="Haberer G."/>
            <person name="Hollister J.D."/>
            <person name="Ossowski S."/>
            <person name="Ottilar R.P."/>
            <person name="Salamov A.A."/>
            <person name="Schneeberger K."/>
            <person name="Spannagl M."/>
            <person name="Wang X."/>
            <person name="Yang L."/>
            <person name="Nasrallah M.E."/>
            <person name="Bergelson J."/>
            <person name="Carrington J.C."/>
            <person name="Gaut B.S."/>
            <person name="Schmutz J."/>
            <person name="Mayer K.F.X."/>
            <person name="Van de Peer Y."/>
            <person name="Grigoriev I.V."/>
            <person name="Nordborg M."/>
            <person name="Weigel D."/>
            <person name="Guo Y.-L."/>
        </authorList>
    </citation>
    <scope>NUCLEOTIDE SEQUENCE [LARGE SCALE GENOMIC DNA]</scope>
    <source>
        <strain evidence="3">cv. MN47</strain>
    </source>
</reference>
<protein>
    <submittedName>
        <fullName evidence="2">Expressed protein</fullName>
    </submittedName>
</protein>
<evidence type="ECO:0000256" key="1">
    <source>
        <dbReference type="SAM" id="Phobius"/>
    </source>
</evidence>
<dbReference type="Proteomes" id="UP000008694">
    <property type="component" value="Unassembled WGS sequence"/>
</dbReference>
<keyword evidence="1" id="KW-1133">Transmembrane helix</keyword>
<dbReference type="HOGENOM" id="CLU_2907123_0_0_1"/>
<evidence type="ECO:0000313" key="3">
    <source>
        <dbReference type="Proteomes" id="UP000008694"/>
    </source>
</evidence>
<feature type="transmembrane region" description="Helical" evidence="1">
    <location>
        <begin position="12"/>
        <end position="28"/>
    </location>
</feature>
<sequence>MSHPSLRRLEHFFLLFVLFVVCCVKHKFGGLHFQTYSCLSSTFLSTAYVSLNIIPKLDHQLF</sequence>
<dbReference type="Gramene" id="scaffold_105591.1">
    <property type="protein sequence ID" value="scaffold_105591.1"/>
    <property type="gene ID" value="scaffold_105591.1"/>
</dbReference>
<evidence type="ECO:0000313" key="2">
    <source>
        <dbReference type="EMBL" id="EFH70896.1"/>
    </source>
</evidence>
<name>D7KAZ3_ARALL</name>
<dbReference type="AlphaFoldDB" id="D7KAZ3"/>
<dbReference type="EMBL" id="GL348713">
    <property type="protein sequence ID" value="EFH70896.1"/>
    <property type="molecule type" value="Genomic_DNA"/>
</dbReference>
<keyword evidence="1" id="KW-0812">Transmembrane</keyword>
<accession>D7KAZ3</accession>